<evidence type="ECO:0000256" key="1">
    <source>
        <dbReference type="SAM" id="MobiDB-lite"/>
    </source>
</evidence>
<dbReference type="InterPro" id="IPR013103">
    <property type="entry name" value="RVT_2"/>
</dbReference>
<dbReference type="OrthoDB" id="3055696at2759"/>
<name>A0A9W8JP98_9AGAR</name>
<evidence type="ECO:0000313" key="3">
    <source>
        <dbReference type="EMBL" id="KAJ3489748.1"/>
    </source>
</evidence>
<reference evidence="3" key="1">
    <citation type="submission" date="2022-07" db="EMBL/GenBank/DDBJ databases">
        <title>Genome Sequence of Agrocybe chaxingu.</title>
        <authorList>
            <person name="Buettner E."/>
        </authorList>
    </citation>
    <scope>NUCLEOTIDE SEQUENCE</scope>
    <source>
        <strain evidence="3">MP-N11</strain>
    </source>
</reference>
<dbReference type="Pfam" id="PF07727">
    <property type="entry name" value="RVT_2"/>
    <property type="match status" value="1"/>
</dbReference>
<organism evidence="3 4">
    <name type="scientific">Agrocybe chaxingu</name>
    <dbReference type="NCBI Taxonomy" id="84603"/>
    <lineage>
        <taxon>Eukaryota</taxon>
        <taxon>Fungi</taxon>
        <taxon>Dikarya</taxon>
        <taxon>Basidiomycota</taxon>
        <taxon>Agaricomycotina</taxon>
        <taxon>Agaricomycetes</taxon>
        <taxon>Agaricomycetidae</taxon>
        <taxon>Agaricales</taxon>
        <taxon>Agaricineae</taxon>
        <taxon>Strophariaceae</taxon>
        <taxon>Agrocybe</taxon>
    </lineage>
</organism>
<keyword evidence="4" id="KW-1185">Reference proteome</keyword>
<sequence>MSPDPPQRHDLGDVRRARNRDFDLSRPPKSYPEAMARPDAHVWRAAMQREKESLDNMKAFRVTALPLGRKAIGVRWVFDFKYDEKGQRIFGKEKARLVAQGFTQRPEDFGETYAPVAKMTTIRAILAWAACKDHLIFQFDVKTAFLHARNHHPVYCRQIPGYLLDDTSLVLEVLVALYGLRQSAFKWYQLFMSLLLVLGLIRCEADHGLFYGYWSSSPDPSIPMPAGGKPLVLVVPIHVDDGLGVTNSEPLYKWFISQLQKHVQVIDLGPCSRFLSVSIIRDRASRRLWFSSHLYISELLDDWHMSDCKPSQTPFLSNVLNHKAPHGVKDCPLNALPDISDTDLKPLYQCLVGCLLYLTVSARPDIAFYVMWLGQFAANPDRAHFRLAKHVLHYLAGMRTLALCFGAPSPQTPDSLRGFLQNVGCSDADWASNNDRRSISGYCFFFCGSLISWSAVKQKSIALSSTEAEYYTMTHAFREAIWIRLLFSTLGFPLPKPFPLLSDNQAALKLSASHSISSRSKHIDI</sequence>
<dbReference type="CDD" id="cd09272">
    <property type="entry name" value="RNase_HI_RT_Ty1"/>
    <property type="match status" value="1"/>
</dbReference>
<dbReference type="PANTHER" id="PTHR11439">
    <property type="entry name" value="GAG-POL-RELATED RETROTRANSPOSON"/>
    <property type="match status" value="1"/>
</dbReference>
<evidence type="ECO:0000313" key="4">
    <source>
        <dbReference type="Proteomes" id="UP001148786"/>
    </source>
</evidence>
<dbReference type="PANTHER" id="PTHR11439:SF483">
    <property type="entry name" value="PEPTIDE SYNTHASE GLIP-LIKE, PUTATIVE (AFU_ORTHOLOGUE AFUA_3G12920)-RELATED"/>
    <property type="match status" value="1"/>
</dbReference>
<dbReference type="Proteomes" id="UP001148786">
    <property type="component" value="Unassembled WGS sequence"/>
</dbReference>
<comment type="caution">
    <text evidence="3">The sequence shown here is derived from an EMBL/GenBank/DDBJ whole genome shotgun (WGS) entry which is preliminary data.</text>
</comment>
<proteinExistence type="predicted"/>
<feature type="compositionally biased region" description="Basic and acidic residues" evidence="1">
    <location>
        <begin position="1"/>
        <end position="26"/>
    </location>
</feature>
<protein>
    <recommendedName>
        <fullName evidence="2">Reverse transcriptase Ty1/copia-type domain-containing protein</fullName>
    </recommendedName>
</protein>
<feature type="region of interest" description="Disordered" evidence="1">
    <location>
        <begin position="1"/>
        <end position="33"/>
    </location>
</feature>
<feature type="domain" description="Reverse transcriptase Ty1/copia-type" evidence="2">
    <location>
        <begin position="58"/>
        <end position="316"/>
    </location>
</feature>
<evidence type="ECO:0000259" key="2">
    <source>
        <dbReference type="Pfam" id="PF07727"/>
    </source>
</evidence>
<gene>
    <name evidence="3" type="ORF">NLJ89_g11496</name>
</gene>
<accession>A0A9W8JP98</accession>
<dbReference type="EMBL" id="JANKHO010002689">
    <property type="protein sequence ID" value="KAJ3489748.1"/>
    <property type="molecule type" value="Genomic_DNA"/>
</dbReference>
<dbReference type="AlphaFoldDB" id="A0A9W8JP98"/>